<evidence type="ECO:0000256" key="1">
    <source>
        <dbReference type="SAM" id="MobiDB-lite"/>
    </source>
</evidence>
<gene>
    <name evidence="2" type="ORF">SLI_3935</name>
</gene>
<organism evidence="2 3">
    <name type="scientific">Streptomyces lividans 1326</name>
    <dbReference type="NCBI Taxonomy" id="1200984"/>
    <lineage>
        <taxon>Bacteria</taxon>
        <taxon>Bacillati</taxon>
        <taxon>Actinomycetota</taxon>
        <taxon>Actinomycetes</taxon>
        <taxon>Kitasatosporales</taxon>
        <taxon>Streptomycetaceae</taxon>
        <taxon>Streptomyces</taxon>
    </lineage>
</organism>
<dbReference type="AlphaFoldDB" id="A0A7U9HCA9"/>
<evidence type="ECO:0000313" key="3">
    <source>
        <dbReference type="Proteomes" id="UP000014062"/>
    </source>
</evidence>
<accession>A0A7U9HCA9</accession>
<feature type="region of interest" description="Disordered" evidence="1">
    <location>
        <begin position="1"/>
        <end position="51"/>
    </location>
</feature>
<reference evidence="3" key="1">
    <citation type="journal article" date="2013" name="Genome Biol. Evol.">
        <title>The genome sequence of Streptomyces lividans 66 reveals a novel tRNA-dependent peptide biosynthetic system within a metal-related genomic island.</title>
        <authorList>
            <person name="Cruz-Morales P."/>
            <person name="Vijgenboom E."/>
            <person name="Iruegas-Bocardo F."/>
            <person name="Girard G."/>
            <person name="Yanez-Guerra L.A."/>
            <person name="Ramos-Aboites H.E."/>
            <person name="Pernodet J.L."/>
            <person name="Anne J."/>
            <person name="van Wezel G.P."/>
            <person name="Barona-Gomez F."/>
        </authorList>
    </citation>
    <scope>NUCLEOTIDE SEQUENCE [LARGE SCALE GENOMIC DNA]</scope>
    <source>
        <strain evidence="3">1326</strain>
    </source>
</reference>
<protein>
    <submittedName>
        <fullName evidence="2">Uncharacterized protein</fullName>
    </submittedName>
</protein>
<dbReference type="Proteomes" id="UP000014062">
    <property type="component" value="Chromosome"/>
</dbReference>
<proteinExistence type="predicted"/>
<name>A0A7U9HCA9_STRLI</name>
<dbReference type="EMBL" id="CM001889">
    <property type="protein sequence ID" value="EOY48648.1"/>
    <property type="molecule type" value="Genomic_DNA"/>
</dbReference>
<evidence type="ECO:0000313" key="2">
    <source>
        <dbReference type="EMBL" id="EOY48648.1"/>
    </source>
</evidence>
<sequence length="51" mass="5294">MPGGFPFAVPWETGECDVRPRSPAGDQAPARRRAPGRSTTGKRGGAASDNP</sequence>